<dbReference type="Gene3D" id="3.40.50.300">
    <property type="entry name" value="P-loop containing nucleotide triphosphate hydrolases"/>
    <property type="match status" value="1"/>
</dbReference>
<evidence type="ECO:0000256" key="4">
    <source>
        <dbReference type="ARBA" id="ARBA00022679"/>
    </source>
</evidence>
<organism evidence="12 13">
    <name type="scientific">Mycoplasmopsis equigenitalium</name>
    <dbReference type="NCBI Taxonomy" id="114883"/>
    <lineage>
        <taxon>Bacteria</taxon>
        <taxon>Bacillati</taxon>
        <taxon>Mycoplasmatota</taxon>
        <taxon>Mycoplasmoidales</taxon>
        <taxon>Metamycoplasmataceae</taxon>
        <taxon>Mycoplasmopsis</taxon>
    </lineage>
</organism>
<evidence type="ECO:0000259" key="11">
    <source>
        <dbReference type="Pfam" id="PF02223"/>
    </source>
</evidence>
<dbReference type="NCBIfam" id="TIGR00041">
    <property type="entry name" value="DTMP_kinase"/>
    <property type="match status" value="1"/>
</dbReference>
<evidence type="ECO:0000256" key="1">
    <source>
        <dbReference type="ARBA" id="ARBA00009776"/>
    </source>
</evidence>
<comment type="similarity">
    <text evidence="1 10">Belongs to the thymidylate kinase family.</text>
</comment>
<dbReference type="InterPro" id="IPR027417">
    <property type="entry name" value="P-loop_NTPase"/>
</dbReference>
<evidence type="ECO:0000256" key="5">
    <source>
        <dbReference type="ARBA" id="ARBA00022727"/>
    </source>
</evidence>
<dbReference type="PANTHER" id="PTHR10344">
    <property type="entry name" value="THYMIDYLATE KINASE"/>
    <property type="match status" value="1"/>
</dbReference>
<sequence>MFITFEGLDASGKSTAIKKVYKYLKEKYPKLELVLTREPGGINLVEAERVREIVLDKNSHLSDWSEAFLISAARRIHMEKVIWPALKAKKLILCDRYVDSFYAYQGFGREIGYQKLYEFSKFIIEDTMPNLTFYFEISVDKCLERMHKTRTTLDRLDSLEHHFYERVEEGYKFLINQDKERFLMIDATKSVNKVVEQVIEKLENNKRFQEYINGYF</sequence>
<reference evidence="12" key="1">
    <citation type="submission" date="2022-07" db="EMBL/GenBank/DDBJ databases">
        <title>Complete genome of Mycoplasma equigenitalium type strain T37.</title>
        <authorList>
            <person name="Spergser J."/>
        </authorList>
    </citation>
    <scope>NUCLEOTIDE SEQUENCE</scope>
    <source>
        <strain evidence="12">T37</strain>
    </source>
</reference>
<dbReference type="EMBL" id="CP101808">
    <property type="protein sequence ID" value="UUD36950.1"/>
    <property type="molecule type" value="Genomic_DNA"/>
</dbReference>
<keyword evidence="13" id="KW-1185">Reference proteome</keyword>
<evidence type="ECO:0000256" key="10">
    <source>
        <dbReference type="HAMAP-Rule" id="MF_00165"/>
    </source>
</evidence>
<dbReference type="RefSeq" id="WP_129722711.1">
    <property type="nucleotide sequence ID" value="NZ_CP101808.1"/>
</dbReference>
<keyword evidence="4 10" id="KW-0808">Transferase</keyword>
<name>A0ABY5J119_9BACT</name>
<evidence type="ECO:0000256" key="9">
    <source>
        <dbReference type="ARBA" id="ARBA00048743"/>
    </source>
</evidence>
<keyword evidence="5 10" id="KW-0545">Nucleotide biosynthesis</keyword>
<keyword evidence="6 10" id="KW-0547">Nucleotide-binding</keyword>
<protein>
    <recommendedName>
        <fullName evidence="3 10">Thymidylate kinase</fullName>
        <ecNumber evidence="2 10">2.7.4.9</ecNumber>
    </recommendedName>
    <alternativeName>
        <fullName evidence="10">dTMP kinase</fullName>
    </alternativeName>
</protein>
<feature type="binding site" evidence="10">
    <location>
        <begin position="7"/>
        <end position="14"/>
    </location>
    <ligand>
        <name>ATP</name>
        <dbReference type="ChEBI" id="CHEBI:30616"/>
    </ligand>
</feature>
<evidence type="ECO:0000313" key="12">
    <source>
        <dbReference type="EMBL" id="UUD36950.1"/>
    </source>
</evidence>
<dbReference type="EC" id="2.7.4.9" evidence="2 10"/>
<evidence type="ECO:0000256" key="6">
    <source>
        <dbReference type="ARBA" id="ARBA00022741"/>
    </source>
</evidence>
<dbReference type="GO" id="GO:0004798">
    <property type="term" value="F:dTMP kinase activity"/>
    <property type="evidence" value="ECO:0007669"/>
    <property type="project" value="UniProtKB-EC"/>
</dbReference>
<feature type="domain" description="Thymidylate kinase-like" evidence="11">
    <location>
        <begin position="5"/>
        <end position="198"/>
    </location>
</feature>
<evidence type="ECO:0000313" key="13">
    <source>
        <dbReference type="Proteomes" id="UP001059576"/>
    </source>
</evidence>
<dbReference type="InterPro" id="IPR039430">
    <property type="entry name" value="Thymidylate_kin-like_dom"/>
</dbReference>
<keyword evidence="7 10" id="KW-0418">Kinase</keyword>
<dbReference type="Pfam" id="PF02223">
    <property type="entry name" value="Thymidylate_kin"/>
    <property type="match status" value="1"/>
</dbReference>
<proteinExistence type="inferred from homology"/>
<comment type="catalytic activity">
    <reaction evidence="9 10">
        <text>dTMP + ATP = dTDP + ADP</text>
        <dbReference type="Rhea" id="RHEA:13517"/>
        <dbReference type="ChEBI" id="CHEBI:30616"/>
        <dbReference type="ChEBI" id="CHEBI:58369"/>
        <dbReference type="ChEBI" id="CHEBI:63528"/>
        <dbReference type="ChEBI" id="CHEBI:456216"/>
        <dbReference type="EC" id="2.7.4.9"/>
    </reaction>
</comment>
<dbReference type="PANTHER" id="PTHR10344:SF4">
    <property type="entry name" value="UMP-CMP KINASE 2, MITOCHONDRIAL"/>
    <property type="match status" value="1"/>
</dbReference>
<dbReference type="InterPro" id="IPR018094">
    <property type="entry name" value="Thymidylate_kinase"/>
</dbReference>
<dbReference type="CDD" id="cd01672">
    <property type="entry name" value="TMPK"/>
    <property type="match status" value="1"/>
</dbReference>
<evidence type="ECO:0000256" key="7">
    <source>
        <dbReference type="ARBA" id="ARBA00022777"/>
    </source>
</evidence>
<dbReference type="HAMAP" id="MF_00165">
    <property type="entry name" value="Thymidylate_kinase"/>
    <property type="match status" value="1"/>
</dbReference>
<dbReference type="Proteomes" id="UP001059576">
    <property type="component" value="Chromosome"/>
</dbReference>
<gene>
    <name evidence="10 12" type="primary">tmk</name>
    <name evidence="12" type="ORF">NPA09_03560</name>
</gene>
<evidence type="ECO:0000256" key="2">
    <source>
        <dbReference type="ARBA" id="ARBA00012980"/>
    </source>
</evidence>
<comment type="function">
    <text evidence="10">Phosphorylation of dTMP to form dTDP in both de novo and salvage pathways of dTTP synthesis.</text>
</comment>
<keyword evidence="8 10" id="KW-0067">ATP-binding</keyword>
<evidence type="ECO:0000256" key="3">
    <source>
        <dbReference type="ARBA" id="ARBA00017144"/>
    </source>
</evidence>
<evidence type="ECO:0000256" key="8">
    <source>
        <dbReference type="ARBA" id="ARBA00022840"/>
    </source>
</evidence>
<dbReference type="SUPFAM" id="SSF52540">
    <property type="entry name" value="P-loop containing nucleoside triphosphate hydrolases"/>
    <property type="match status" value="1"/>
</dbReference>
<accession>A0ABY5J119</accession>